<feature type="non-terminal residue" evidence="2">
    <location>
        <position position="869"/>
    </location>
</feature>
<dbReference type="Pfam" id="PF12708">
    <property type="entry name" value="Pect-lyase_RHGA_epim"/>
    <property type="match status" value="2"/>
</dbReference>
<feature type="domain" description="Rhamnogalacturonase A/B/Epimerase-like pectate lyase" evidence="1">
    <location>
        <begin position="503"/>
        <end position="553"/>
    </location>
</feature>
<organism evidence="2 3">
    <name type="scientific">Podospora aff. communis PSN243</name>
    <dbReference type="NCBI Taxonomy" id="3040156"/>
    <lineage>
        <taxon>Eukaryota</taxon>
        <taxon>Fungi</taxon>
        <taxon>Dikarya</taxon>
        <taxon>Ascomycota</taxon>
        <taxon>Pezizomycotina</taxon>
        <taxon>Sordariomycetes</taxon>
        <taxon>Sordariomycetidae</taxon>
        <taxon>Sordariales</taxon>
        <taxon>Podosporaceae</taxon>
        <taxon>Podospora</taxon>
    </lineage>
</organism>
<dbReference type="PANTHER" id="PTHR33928:SF2">
    <property type="entry name" value="PECTATE LYASE SUPERFAMILY PROTEIN DOMAIN-CONTAINING PROTEIN-RELATED"/>
    <property type="match status" value="1"/>
</dbReference>
<reference evidence="2" key="2">
    <citation type="submission" date="2023-05" db="EMBL/GenBank/DDBJ databases">
        <authorList>
            <consortium name="Lawrence Berkeley National Laboratory"/>
            <person name="Steindorff A."/>
            <person name="Hensen N."/>
            <person name="Bonometti L."/>
            <person name="Westerberg I."/>
            <person name="Brannstrom I.O."/>
            <person name="Guillou S."/>
            <person name="Cros-Aarteil S."/>
            <person name="Calhoun S."/>
            <person name="Haridas S."/>
            <person name="Kuo A."/>
            <person name="Mondo S."/>
            <person name="Pangilinan J."/>
            <person name="Riley R."/>
            <person name="Labutti K."/>
            <person name="Andreopoulos B."/>
            <person name="Lipzen A."/>
            <person name="Chen C."/>
            <person name="Yanf M."/>
            <person name="Daum C."/>
            <person name="Ng V."/>
            <person name="Clum A."/>
            <person name="Ohm R."/>
            <person name="Martin F."/>
            <person name="Silar P."/>
            <person name="Natvig D."/>
            <person name="Lalanne C."/>
            <person name="Gautier V."/>
            <person name="Ament-Velasquez S.L."/>
            <person name="Kruys A."/>
            <person name="Hutchinson M.I."/>
            <person name="Powell A.J."/>
            <person name="Barry K."/>
            <person name="Miller A.N."/>
            <person name="Grigoriev I.V."/>
            <person name="Debuchy R."/>
            <person name="Gladieux P."/>
            <person name="Thoren M.H."/>
            <person name="Johannesson H."/>
        </authorList>
    </citation>
    <scope>NUCLEOTIDE SEQUENCE</scope>
    <source>
        <strain evidence="2">PSN243</strain>
    </source>
</reference>
<dbReference type="CDD" id="cd23668">
    <property type="entry name" value="GH55_beta13glucanase-like"/>
    <property type="match status" value="1"/>
</dbReference>
<dbReference type="InterPro" id="IPR024535">
    <property type="entry name" value="RHGA/B-epi-like_pectate_lyase"/>
</dbReference>
<gene>
    <name evidence="2" type="ORF">QBC34DRAFT_474971</name>
</gene>
<comment type="caution">
    <text evidence="2">The sequence shown here is derived from an EMBL/GenBank/DDBJ whole genome shotgun (WGS) entry which is preliminary data.</text>
</comment>
<dbReference type="SUPFAM" id="SSF51126">
    <property type="entry name" value="Pectin lyase-like"/>
    <property type="match status" value="2"/>
</dbReference>
<evidence type="ECO:0000259" key="1">
    <source>
        <dbReference type="Pfam" id="PF12708"/>
    </source>
</evidence>
<dbReference type="EMBL" id="MU865978">
    <property type="protein sequence ID" value="KAK4444323.1"/>
    <property type="molecule type" value="Genomic_DNA"/>
</dbReference>
<dbReference type="Gene3D" id="2.160.20.10">
    <property type="entry name" value="Single-stranded right-handed beta-helix, Pectin lyase-like"/>
    <property type="match status" value="2"/>
</dbReference>
<accession>A0AAV9G7E2</accession>
<dbReference type="InterPro" id="IPR012334">
    <property type="entry name" value="Pectin_lyas_fold"/>
</dbReference>
<keyword evidence="2" id="KW-0456">Lyase</keyword>
<sequence>LPPLLANASADDIRKARIIVDKVNDIQATCREVTTNRNNYHLHLETRVNSRSSRRQQASNATGFATEEEIAHAAALVAEADAVAGQTNEPATHEKAVQAAPFWMASIGRKGSWPFGNNPKDFTVFRNVKDFGAKGDGVTDDTKAIQDAIKAGEMCGPGCYSTSTKMAVIYFPSGTYLVSRTIETYYGTQLIGDPNDRPIMLASRNFGKLGIFSTNKYVGDGTCGRDKLDKEWYINTANFYRAIRNFIFDSTKVLPTANVSVLHWQVAQAASLQNVEFRARAGQKCIFAENGSGGHMSDIVFKDCEYGIYGGNQQFTAMRLTFKNCHVAIRTIWDWGWTWKSISIEGSSTAFMLVSEDGVHRIGSISVVDSAISNTQTAIMTHPISLKPGDGTTSVILSNVKLRGVQTLLAQANSADDPIKSTISDFSLGGKDKDIDTWVLGHLYDTGHNRSTKHQDEYRSARNRRLTDSNNPLGLSLLPYFERARPQYETASTGDFLQARDFCKGDGISDDTKCFQELLNSAKDKKIVFVDAGTYLLTDTVTVPSGSRIVGEAWVQLAAYGPKFGDAKKPIPLVRVGLKGERGTVEIQDLLFTSKGPTPGVSFVEWNIESSGPGRAGMWDCHVRVGGASGTGLTAKECPAVREGINANCNGGSMLMHLSDSGSAYIENSWLWVADHDLDDLDLKDDNNFMTQVSVYVARGFLIESTKPTWIYASSSEHATLYQYQFFRAENILAGMLQTEQAYYQPTPQPPAPFSAHLGAFRGDPTFPCTELEPCDAGWALRILNSKDITVLGAGFYSWFQTYDQTCVDSLDCQKVMAQLAGNRGGVSLQNIVTIGATYMLSSDSTLISAADNLAVSEHPFWSYITTLN</sequence>
<feature type="domain" description="Rhamnogalacturonase A/B/Epimerase-like pectate lyase" evidence="1">
    <location>
        <begin position="125"/>
        <end position="349"/>
    </location>
</feature>
<dbReference type="PANTHER" id="PTHR33928">
    <property type="entry name" value="POLYGALACTURONASE QRT3"/>
    <property type="match status" value="1"/>
</dbReference>
<keyword evidence="3" id="KW-1185">Reference proteome</keyword>
<dbReference type="GO" id="GO:0016829">
    <property type="term" value="F:lyase activity"/>
    <property type="evidence" value="ECO:0007669"/>
    <property type="project" value="UniProtKB-KW"/>
</dbReference>
<evidence type="ECO:0000313" key="3">
    <source>
        <dbReference type="Proteomes" id="UP001321760"/>
    </source>
</evidence>
<protein>
    <submittedName>
        <fullName evidence="2">Pectate lyase superfamily protein-domain-containing protein</fullName>
    </submittedName>
</protein>
<proteinExistence type="predicted"/>
<name>A0AAV9G7E2_9PEZI</name>
<dbReference type="InterPro" id="IPR011050">
    <property type="entry name" value="Pectin_lyase_fold/virulence"/>
</dbReference>
<reference evidence="2" key="1">
    <citation type="journal article" date="2023" name="Mol. Phylogenet. Evol.">
        <title>Genome-scale phylogeny and comparative genomics of the fungal order Sordariales.</title>
        <authorList>
            <person name="Hensen N."/>
            <person name="Bonometti L."/>
            <person name="Westerberg I."/>
            <person name="Brannstrom I.O."/>
            <person name="Guillou S."/>
            <person name="Cros-Aarteil S."/>
            <person name="Calhoun S."/>
            <person name="Haridas S."/>
            <person name="Kuo A."/>
            <person name="Mondo S."/>
            <person name="Pangilinan J."/>
            <person name="Riley R."/>
            <person name="LaButti K."/>
            <person name="Andreopoulos B."/>
            <person name="Lipzen A."/>
            <person name="Chen C."/>
            <person name="Yan M."/>
            <person name="Daum C."/>
            <person name="Ng V."/>
            <person name="Clum A."/>
            <person name="Steindorff A."/>
            <person name="Ohm R.A."/>
            <person name="Martin F."/>
            <person name="Silar P."/>
            <person name="Natvig D.O."/>
            <person name="Lalanne C."/>
            <person name="Gautier V."/>
            <person name="Ament-Velasquez S.L."/>
            <person name="Kruys A."/>
            <person name="Hutchinson M.I."/>
            <person name="Powell A.J."/>
            <person name="Barry K."/>
            <person name="Miller A.N."/>
            <person name="Grigoriev I.V."/>
            <person name="Debuchy R."/>
            <person name="Gladieux P."/>
            <person name="Hiltunen Thoren M."/>
            <person name="Johannesson H."/>
        </authorList>
    </citation>
    <scope>NUCLEOTIDE SEQUENCE</scope>
    <source>
        <strain evidence="2">PSN243</strain>
    </source>
</reference>
<dbReference type="Proteomes" id="UP001321760">
    <property type="component" value="Unassembled WGS sequence"/>
</dbReference>
<dbReference type="GO" id="GO:0004650">
    <property type="term" value="F:polygalacturonase activity"/>
    <property type="evidence" value="ECO:0007669"/>
    <property type="project" value="InterPro"/>
</dbReference>
<dbReference type="AlphaFoldDB" id="A0AAV9G7E2"/>
<dbReference type="InterPro" id="IPR039279">
    <property type="entry name" value="QRT3-like"/>
</dbReference>
<feature type="non-terminal residue" evidence="2">
    <location>
        <position position="1"/>
    </location>
</feature>
<evidence type="ECO:0000313" key="2">
    <source>
        <dbReference type="EMBL" id="KAK4444323.1"/>
    </source>
</evidence>